<dbReference type="Pfam" id="PF05368">
    <property type="entry name" value="NmrA"/>
    <property type="match status" value="1"/>
</dbReference>
<protein>
    <submittedName>
        <fullName evidence="4">Nucleoside-diphosphate-sugar epimerase family protein</fullName>
    </submittedName>
</protein>
<dbReference type="OrthoDB" id="9997102at2759"/>
<dbReference type="InterPro" id="IPR008030">
    <property type="entry name" value="NmrA-like"/>
</dbReference>
<evidence type="ECO:0000313" key="5">
    <source>
        <dbReference type="Proteomes" id="UP001153069"/>
    </source>
</evidence>
<comment type="similarity">
    <text evidence="1">Belongs to the NmrA-type oxidoreductase family.</text>
</comment>
<reference evidence="4" key="1">
    <citation type="submission" date="2020-06" db="EMBL/GenBank/DDBJ databases">
        <authorList>
            <consortium name="Plant Systems Biology data submission"/>
        </authorList>
    </citation>
    <scope>NUCLEOTIDE SEQUENCE</scope>
    <source>
        <strain evidence="4">D6</strain>
    </source>
</reference>
<dbReference type="Gene3D" id="3.90.25.10">
    <property type="entry name" value="UDP-galactose 4-epimerase, domain 1"/>
    <property type="match status" value="1"/>
</dbReference>
<evidence type="ECO:0000313" key="4">
    <source>
        <dbReference type="EMBL" id="CAB9522025.1"/>
    </source>
</evidence>
<dbReference type="PANTHER" id="PTHR42748:SF7">
    <property type="entry name" value="NMRA LIKE REDOX SENSOR 1-RELATED"/>
    <property type="match status" value="1"/>
</dbReference>
<dbReference type="SUPFAM" id="SSF51735">
    <property type="entry name" value="NAD(P)-binding Rossmann-fold domains"/>
    <property type="match status" value="1"/>
</dbReference>
<evidence type="ECO:0000259" key="3">
    <source>
        <dbReference type="Pfam" id="PF05368"/>
    </source>
</evidence>
<dbReference type="PANTHER" id="PTHR42748">
    <property type="entry name" value="NITROGEN METABOLITE REPRESSION PROTEIN NMRA FAMILY MEMBER"/>
    <property type="match status" value="1"/>
</dbReference>
<dbReference type="AlphaFoldDB" id="A0A9N8HRD6"/>
<evidence type="ECO:0000256" key="2">
    <source>
        <dbReference type="ARBA" id="ARBA00022857"/>
    </source>
</evidence>
<feature type="domain" description="NmrA-like" evidence="3">
    <location>
        <begin position="5"/>
        <end position="283"/>
    </location>
</feature>
<proteinExistence type="inferred from homology"/>
<name>A0A9N8HRD6_9STRA</name>
<dbReference type="GO" id="GO:0005634">
    <property type="term" value="C:nucleus"/>
    <property type="evidence" value="ECO:0007669"/>
    <property type="project" value="TreeGrafter"/>
</dbReference>
<dbReference type="InterPro" id="IPR051164">
    <property type="entry name" value="NmrA-like_oxidored"/>
</dbReference>
<keyword evidence="5" id="KW-1185">Reference proteome</keyword>
<comment type="caution">
    <text evidence="4">The sequence shown here is derived from an EMBL/GenBank/DDBJ whole genome shotgun (WGS) entry which is preliminary data.</text>
</comment>
<keyword evidence="2" id="KW-0521">NADP</keyword>
<sequence length="310" mass="34428">MTDATYLIFLGTSRQGRATIDALKALGATNICATSRDPTSASSKRLEVQKVLKADYTDPPSVVAAIKESKATRIWFTTDWYTIKSPTREKEFLLGKAVIDAITKECSDQVEHVVYGSVGDADNCPETVEHFWSKADVEAYLKKELDTSKTTWSIIRPVAFFDNLDDPKNWNALSKGAVKFLGYDNIKYKFVATEDIGKGSAALLFHAKEHAGKTLDAVGGEHTGSELAQALTEASGVPCVYKTALPRFILRLFMNDLYHMTLWMEESGYTANLEEFKKVVPDAMDAKAWFTKKGQWHNGEKFTPKESADA</sequence>
<gene>
    <name evidence="4" type="ORF">SEMRO_1261_G257010.1</name>
</gene>
<dbReference type="Proteomes" id="UP001153069">
    <property type="component" value="Unassembled WGS sequence"/>
</dbReference>
<evidence type="ECO:0000256" key="1">
    <source>
        <dbReference type="ARBA" id="ARBA00006328"/>
    </source>
</evidence>
<organism evidence="4 5">
    <name type="scientific">Seminavis robusta</name>
    <dbReference type="NCBI Taxonomy" id="568900"/>
    <lineage>
        <taxon>Eukaryota</taxon>
        <taxon>Sar</taxon>
        <taxon>Stramenopiles</taxon>
        <taxon>Ochrophyta</taxon>
        <taxon>Bacillariophyta</taxon>
        <taxon>Bacillariophyceae</taxon>
        <taxon>Bacillariophycidae</taxon>
        <taxon>Naviculales</taxon>
        <taxon>Naviculaceae</taxon>
        <taxon>Seminavis</taxon>
    </lineage>
</organism>
<accession>A0A9N8HRD6</accession>
<dbReference type="InterPro" id="IPR036291">
    <property type="entry name" value="NAD(P)-bd_dom_sf"/>
</dbReference>
<dbReference type="EMBL" id="CAICTM010001259">
    <property type="protein sequence ID" value="CAB9522025.1"/>
    <property type="molecule type" value="Genomic_DNA"/>
</dbReference>
<dbReference type="Gene3D" id="3.40.50.720">
    <property type="entry name" value="NAD(P)-binding Rossmann-like Domain"/>
    <property type="match status" value="1"/>
</dbReference>